<sequence length="764" mass="85060">MSGRVVDVALLESLLSDSGCFVANHCSSRFHMDSPHIKRSLLFHLALGLRKISGSPKYPVGHICGLRSRKVTRQAVSSQQLQILCSCCTQSDGAVPLVLLPPLPPLPPLLSAAFAGSATYSPSFVGKSVASQKKMEKSSHLLVLYASQTGNAMDAAECVGREAERGGCPSVQVLPIDCFDASCLPDEEIVIFVVSTTGQGDVPDSMKVFWRFLLQRNLSNQWLEGLHYAVFGLGDSGYQKYNFSAKKLDKRLSDLGAKPLIEKGLGDDQHTSGYEGALDPWLLSLWKMLNTVQPNILPRVSDIMDPSKRSLDHAKIEVIYHSSDEMQPDLLTAHYLESVEKVIESACSMSPAQFHYHEKKPQYLLQLITNQRLTNVDHSRDVRHFEFEASSNVIDYQVGDVLEILPSQNPAAVDAFIQRCNLDPNCYITVKARDAEKQSISKSIKSLVRPIKLKNFVELTMDVASASPRRYFFEVMSFYATAEHEKERLQYFASPEGMDDLYQYNQRERRTVVEVLEDFPSVQMPFEWLVQLVPPLKTRAFSISSSPSVHPNQVHLTVSIVSWTTPFKRKRHGLCSSWLAGLDPFKSSGVCIPAWVTRGSLPPPPPSLPLILIGPGTGCAPFRAFVEERALQDMTRSTSPILFFFGCRNQSVDFLYKNFWLAHAQDDGVLSADKGGGFFVAFSRDQPQKIYVQHKMNEESKRIWSLLSSGAAIYIAGSSTKMPADVTSTLEEIIAVESGMSKDSAARWLRLLEKAGKFFIEAWS</sequence>
<dbReference type="InterPro" id="IPR001709">
    <property type="entry name" value="Flavoprot_Pyr_Nucl_cyt_Rdtase"/>
</dbReference>
<dbReference type="GO" id="GO:0005634">
    <property type="term" value="C:nucleus"/>
    <property type="evidence" value="ECO:0007669"/>
    <property type="project" value="UniProtKB-ARBA"/>
</dbReference>
<comment type="similarity">
    <text evidence="10">In the C-terminal section; belongs to the flavoprotein pyridine nucleotide cytochrome reductase family.</text>
</comment>
<dbReference type="SUPFAM" id="SSF52343">
    <property type="entry name" value="Ferredoxin reductase-like, C-terminal NADP-linked domain"/>
    <property type="match status" value="1"/>
</dbReference>
<keyword evidence="4 10" id="KW-0963">Cytoplasm</keyword>
<dbReference type="FunFam" id="1.20.990.10:FF:000015">
    <property type="entry name" value="NADPH-dependent diflavin oxidoreductase 1"/>
    <property type="match status" value="1"/>
</dbReference>
<evidence type="ECO:0000256" key="8">
    <source>
        <dbReference type="ARBA" id="ARBA00022857"/>
    </source>
</evidence>
<dbReference type="Gene3D" id="1.20.990.10">
    <property type="entry name" value="NADPH-cytochrome p450 Reductase, Chain A, domain 3"/>
    <property type="match status" value="1"/>
</dbReference>
<dbReference type="FunFam" id="3.40.50.360:FF:000015">
    <property type="entry name" value="NADPH-dependent diflavin oxidoreductase 1"/>
    <property type="match status" value="1"/>
</dbReference>
<evidence type="ECO:0000259" key="11">
    <source>
        <dbReference type="PROSITE" id="PS50902"/>
    </source>
</evidence>
<comment type="cofactor">
    <cofactor evidence="1 10">
        <name>FMN</name>
        <dbReference type="ChEBI" id="CHEBI:58210"/>
    </cofactor>
</comment>
<dbReference type="GO" id="GO:0050660">
    <property type="term" value="F:flavin adenine dinucleotide binding"/>
    <property type="evidence" value="ECO:0007669"/>
    <property type="project" value="UniProtKB-UniRule"/>
</dbReference>
<comment type="cofactor">
    <cofactor evidence="2 10">
        <name>FAD</name>
        <dbReference type="ChEBI" id="CHEBI:57692"/>
    </cofactor>
</comment>
<evidence type="ECO:0000256" key="6">
    <source>
        <dbReference type="ARBA" id="ARBA00022643"/>
    </source>
</evidence>
<comment type="caution">
    <text evidence="10">Lacks conserved residue(s) required for the propagation of feature annotation.</text>
</comment>
<dbReference type="InterPro" id="IPR028879">
    <property type="entry name" value="NDOR1"/>
</dbReference>
<dbReference type="GO" id="GO:0016226">
    <property type="term" value="P:iron-sulfur cluster assembly"/>
    <property type="evidence" value="ECO:0007669"/>
    <property type="project" value="UniProtKB-UniRule"/>
</dbReference>
<dbReference type="Pfam" id="PF00667">
    <property type="entry name" value="FAD_binding_1"/>
    <property type="match status" value="1"/>
</dbReference>
<dbReference type="Proteomes" id="UP001222027">
    <property type="component" value="Unassembled WGS sequence"/>
</dbReference>
<evidence type="ECO:0000256" key="1">
    <source>
        <dbReference type="ARBA" id="ARBA00001917"/>
    </source>
</evidence>
<feature type="domain" description="Flavodoxin-like" evidence="11">
    <location>
        <begin position="141"/>
        <end position="286"/>
    </location>
</feature>
<feature type="binding site" evidence="10">
    <location>
        <position position="509"/>
    </location>
    <ligand>
        <name>FAD</name>
        <dbReference type="ChEBI" id="CHEBI:57692"/>
    </ligand>
</feature>
<feature type="binding site" evidence="10">
    <location>
        <begin position="539"/>
        <end position="542"/>
    </location>
    <ligand>
        <name>FAD</name>
        <dbReference type="ChEBI" id="CHEBI:57692"/>
    </ligand>
</feature>
<dbReference type="Gene3D" id="3.40.50.360">
    <property type="match status" value="1"/>
</dbReference>
<dbReference type="Pfam" id="PF00258">
    <property type="entry name" value="Flavodoxin_1"/>
    <property type="match status" value="1"/>
</dbReference>
<keyword evidence="6 10" id="KW-0288">FMN</keyword>
<dbReference type="Pfam" id="PF00175">
    <property type="entry name" value="NAD_binding_1"/>
    <property type="match status" value="1"/>
</dbReference>
<dbReference type="Gene3D" id="2.40.30.10">
    <property type="entry name" value="Translation factors"/>
    <property type="match status" value="1"/>
</dbReference>
<feature type="binding site" evidence="10">
    <location>
        <position position="617"/>
    </location>
    <ligand>
        <name>NADP(+)</name>
        <dbReference type="ChEBI" id="CHEBI:58349"/>
    </ligand>
</feature>
<evidence type="ECO:0000256" key="4">
    <source>
        <dbReference type="ARBA" id="ARBA00022490"/>
    </source>
</evidence>
<dbReference type="SUPFAM" id="SSF52218">
    <property type="entry name" value="Flavoproteins"/>
    <property type="match status" value="1"/>
</dbReference>
<dbReference type="InterPro" id="IPR029039">
    <property type="entry name" value="Flavoprotein-like_sf"/>
</dbReference>
<feature type="binding site" evidence="10">
    <location>
        <begin position="689"/>
        <end position="693"/>
    </location>
    <ligand>
        <name>NADP(+)</name>
        <dbReference type="ChEBI" id="CHEBI:58349"/>
    </ligand>
</feature>
<dbReference type="InterPro" id="IPR003097">
    <property type="entry name" value="CysJ-like_FAD-binding"/>
</dbReference>
<accession>A0AAV8RAQ0</accession>
<comment type="similarity">
    <text evidence="10">Belongs to the NADPH-dependent diflavin oxidoreductase NDOR1 family.</text>
</comment>
<dbReference type="EC" id="1.18.1.-" evidence="10"/>
<dbReference type="GO" id="GO:0016651">
    <property type="term" value="F:oxidoreductase activity, acting on NAD(P)H"/>
    <property type="evidence" value="ECO:0007669"/>
    <property type="project" value="UniProtKB-UniRule"/>
</dbReference>
<reference evidence="13 14" key="1">
    <citation type="submission" date="2022-12" db="EMBL/GenBank/DDBJ databases">
        <title>Chromosome-scale assembly of the Ensete ventricosum genome.</title>
        <authorList>
            <person name="Dussert Y."/>
            <person name="Stocks J."/>
            <person name="Wendawek A."/>
            <person name="Woldeyes F."/>
            <person name="Nichols R.A."/>
            <person name="Borrell J.S."/>
        </authorList>
    </citation>
    <scope>NUCLEOTIDE SEQUENCE [LARGE SCALE GENOMIC DNA]</scope>
    <source>
        <strain evidence="14">cv. Maze</strain>
        <tissue evidence="13">Seeds</tissue>
    </source>
</reference>
<feature type="binding site" evidence="10">
    <location>
        <position position="268"/>
    </location>
    <ligand>
        <name>FMN</name>
        <dbReference type="ChEBI" id="CHEBI:58210"/>
    </ligand>
</feature>
<dbReference type="FunFam" id="3.40.50.80:FF:000032">
    <property type="entry name" value="NADPH-dependent diflavin oxidoreductase 1"/>
    <property type="match status" value="1"/>
</dbReference>
<comment type="catalytic activity">
    <reaction evidence="10">
        <text>2 oxidized [2Fe-2S]-[protein] + NADPH = 2 reduced [2Fe-2S]-[protein] + NADP(+) + H(+)</text>
        <dbReference type="Rhea" id="RHEA:67716"/>
        <dbReference type="Rhea" id="RHEA-COMP:17327"/>
        <dbReference type="Rhea" id="RHEA-COMP:17328"/>
        <dbReference type="ChEBI" id="CHEBI:15378"/>
        <dbReference type="ChEBI" id="CHEBI:33737"/>
        <dbReference type="ChEBI" id="CHEBI:33738"/>
        <dbReference type="ChEBI" id="CHEBI:57783"/>
        <dbReference type="ChEBI" id="CHEBI:58349"/>
    </reaction>
</comment>
<protein>
    <recommendedName>
        <fullName evidence="10">NADPH-dependent diflavin oxidoreductase 1</fullName>
        <ecNumber evidence="10">1.18.1.-</ecNumber>
    </recommendedName>
    <alternativeName>
        <fullName evidence="10">NADPH-dependent FMN and FAD-containing oxidoreductase</fullName>
    </alternativeName>
</protein>
<evidence type="ECO:0000313" key="14">
    <source>
        <dbReference type="Proteomes" id="UP001222027"/>
    </source>
</evidence>
<dbReference type="AlphaFoldDB" id="A0AAV8RAQ0"/>
<dbReference type="PROSITE" id="PS51384">
    <property type="entry name" value="FAD_FR"/>
    <property type="match status" value="1"/>
</dbReference>
<dbReference type="PANTHER" id="PTHR19384:SF10">
    <property type="entry name" value="NADPH-DEPENDENT DIFLAVIN OXIDOREDUCTASE 1"/>
    <property type="match status" value="1"/>
</dbReference>
<dbReference type="GO" id="GO:0160246">
    <property type="term" value="F:NADPH-iron-sulfur [2Fe-2S] protein oxidoreductase activity"/>
    <property type="evidence" value="ECO:0007669"/>
    <property type="project" value="InterPro"/>
</dbReference>
<dbReference type="PRINTS" id="PR00371">
    <property type="entry name" value="FPNCR"/>
</dbReference>
<evidence type="ECO:0000256" key="10">
    <source>
        <dbReference type="HAMAP-Rule" id="MF_03178"/>
    </source>
</evidence>
<keyword evidence="9 10" id="KW-0560">Oxidoreductase</keyword>
<dbReference type="HAMAP" id="MF_03178">
    <property type="entry name" value="NDOR1"/>
    <property type="match status" value="1"/>
</dbReference>
<dbReference type="SUPFAM" id="SSF63380">
    <property type="entry name" value="Riboflavin synthase domain-like"/>
    <property type="match status" value="1"/>
</dbReference>
<evidence type="ECO:0000256" key="5">
    <source>
        <dbReference type="ARBA" id="ARBA00022630"/>
    </source>
</evidence>
<keyword evidence="8 10" id="KW-0521">NADP</keyword>
<feature type="binding site" evidence="10">
    <location>
        <position position="725"/>
    </location>
    <ligand>
        <name>NADP(+)</name>
        <dbReference type="ChEBI" id="CHEBI:58349"/>
    </ligand>
</feature>
<dbReference type="InterPro" id="IPR017927">
    <property type="entry name" value="FAD-bd_FR_type"/>
</dbReference>
<feature type="binding site" evidence="10">
    <location>
        <begin position="573"/>
        <end position="576"/>
    </location>
    <ligand>
        <name>FAD</name>
        <dbReference type="ChEBI" id="CHEBI:57692"/>
    </ligand>
</feature>
<feature type="binding site" evidence="10">
    <location>
        <position position="763"/>
    </location>
    <ligand>
        <name>FAD</name>
        <dbReference type="ChEBI" id="CHEBI:57692"/>
    </ligand>
</feature>
<keyword evidence="14" id="KW-1185">Reference proteome</keyword>
<dbReference type="InterPro" id="IPR001433">
    <property type="entry name" value="OxRdtase_FAD/NAD-bd"/>
</dbReference>
<feature type="binding site" evidence="10">
    <location>
        <begin position="195"/>
        <end position="198"/>
    </location>
    <ligand>
        <name>FMN</name>
        <dbReference type="ChEBI" id="CHEBI:58210"/>
    </ligand>
</feature>
<dbReference type="GO" id="GO:0050661">
    <property type="term" value="F:NADP binding"/>
    <property type="evidence" value="ECO:0007669"/>
    <property type="project" value="UniProtKB-UniRule"/>
</dbReference>
<dbReference type="InterPro" id="IPR008254">
    <property type="entry name" value="Flavodoxin/NO_synth"/>
</dbReference>
<comment type="subcellular location">
    <subcellularLocation>
        <location evidence="3 10">Cytoplasm</location>
    </subcellularLocation>
</comment>
<evidence type="ECO:0000256" key="3">
    <source>
        <dbReference type="ARBA" id="ARBA00004496"/>
    </source>
</evidence>
<dbReference type="InterPro" id="IPR039261">
    <property type="entry name" value="FNR_nucleotide-bd"/>
</dbReference>
<keyword evidence="5 10" id="KW-0285">Flavoprotein</keyword>
<comment type="function">
    <text evidence="10">NADPH-dependent reductase which is a central component of the cytosolic iron-sulfur (Fe-S) protein assembly (CIA) machinery. Transfers electrons from NADPH via its FAD and FMN prosthetic groups to the [2Fe-2S] cluster of the anamorsin/DRE2 homolog, another key component of the CIA machinery. In turn, this reduced cluster provides electrons for assembly of cytosolic iron-sulfur cluster proteins.</text>
</comment>
<dbReference type="PROSITE" id="PS50902">
    <property type="entry name" value="FLAVODOXIN_LIKE"/>
    <property type="match status" value="1"/>
</dbReference>
<gene>
    <name evidence="13" type="ORF">OPV22_008274</name>
</gene>
<dbReference type="GO" id="GO:0005829">
    <property type="term" value="C:cytosol"/>
    <property type="evidence" value="ECO:0007669"/>
    <property type="project" value="TreeGrafter"/>
</dbReference>
<evidence type="ECO:0000256" key="7">
    <source>
        <dbReference type="ARBA" id="ARBA00022827"/>
    </source>
</evidence>
<comment type="similarity">
    <text evidence="10">In the N-terminal section; belongs to the flavodoxin family.</text>
</comment>
<dbReference type="PRINTS" id="PR00369">
    <property type="entry name" value="FLAVODOXIN"/>
</dbReference>
<dbReference type="InterPro" id="IPR023173">
    <property type="entry name" value="NADPH_Cyt_P450_Rdtase_alpha"/>
</dbReference>
<dbReference type="InterPro" id="IPR017938">
    <property type="entry name" value="Riboflavin_synthase-like_b-brl"/>
</dbReference>
<name>A0AAV8RAQ0_ENSVE</name>
<proteinExistence type="inferred from homology"/>
<dbReference type="EMBL" id="JAQQAF010000003">
    <property type="protein sequence ID" value="KAJ8497722.1"/>
    <property type="molecule type" value="Genomic_DNA"/>
</dbReference>
<dbReference type="GO" id="GO:0010181">
    <property type="term" value="F:FMN binding"/>
    <property type="evidence" value="ECO:0007669"/>
    <property type="project" value="UniProtKB-UniRule"/>
</dbReference>
<comment type="caution">
    <text evidence="13">The sequence shown here is derived from an EMBL/GenBank/DDBJ whole genome shotgun (WGS) entry which is preliminary data.</text>
</comment>
<dbReference type="PANTHER" id="PTHR19384">
    <property type="entry name" value="NITRIC OXIDE SYNTHASE-RELATED"/>
    <property type="match status" value="1"/>
</dbReference>
<evidence type="ECO:0000313" key="13">
    <source>
        <dbReference type="EMBL" id="KAJ8497722.1"/>
    </source>
</evidence>
<evidence type="ECO:0000256" key="2">
    <source>
        <dbReference type="ARBA" id="ARBA00001974"/>
    </source>
</evidence>
<feature type="domain" description="FAD-binding FR-type" evidence="12">
    <location>
        <begin position="360"/>
        <end position="604"/>
    </location>
</feature>
<feature type="binding site" evidence="10">
    <location>
        <begin position="147"/>
        <end position="152"/>
    </location>
    <ligand>
        <name>FMN</name>
        <dbReference type="ChEBI" id="CHEBI:58210"/>
    </ligand>
</feature>
<evidence type="ECO:0000256" key="9">
    <source>
        <dbReference type="ARBA" id="ARBA00023002"/>
    </source>
</evidence>
<organism evidence="13 14">
    <name type="scientific">Ensete ventricosum</name>
    <name type="common">Abyssinian banana</name>
    <name type="synonym">Musa ensete</name>
    <dbReference type="NCBI Taxonomy" id="4639"/>
    <lineage>
        <taxon>Eukaryota</taxon>
        <taxon>Viridiplantae</taxon>
        <taxon>Streptophyta</taxon>
        <taxon>Embryophyta</taxon>
        <taxon>Tracheophyta</taxon>
        <taxon>Spermatophyta</taxon>
        <taxon>Magnoliopsida</taxon>
        <taxon>Liliopsida</taxon>
        <taxon>Zingiberales</taxon>
        <taxon>Musaceae</taxon>
        <taxon>Ensete</taxon>
    </lineage>
</organism>
<dbReference type="InterPro" id="IPR001094">
    <property type="entry name" value="Flavdoxin-like"/>
</dbReference>
<feature type="binding site" evidence="10">
    <location>
        <begin position="683"/>
        <end position="684"/>
    </location>
    <ligand>
        <name>NADP(+)</name>
        <dbReference type="ChEBI" id="CHEBI:58349"/>
    </ligand>
</feature>
<dbReference type="Gene3D" id="3.40.50.80">
    <property type="entry name" value="Nucleotide-binding domain of ferredoxin-NADP reductase (FNR) module"/>
    <property type="match status" value="1"/>
</dbReference>
<keyword evidence="7 10" id="KW-0274">FAD</keyword>
<evidence type="ECO:0000259" key="12">
    <source>
        <dbReference type="PROSITE" id="PS51384"/>
    </source>
</evidence>